<dbReference type="RefSeq" id="XP_024745788.1">
    <property type="nucleotide sequence ID" value="XM_024895759.1"/>
</dbReference>
<dbReference type="InterPro" id="IPR003754">
    <property type="entry name" value="4pyrrol_synth_uPrphyn_synth"/>
</dbReference>
<dbReference type="OrthoDB" id="5595751at2759"/>
<feature type="domain" description="Tetrapyrrole biosynthesis uroporphyrinogen III synthase" evidence="1">
    <location>
        <begin position="39"/>
        <end position="306"/>
    </location>
</feature>
<accession>A0A2T4AZQ1</accession>
<dbReference type="SUPFAM" id="SSF69618">
    <property type="entry name" value="HemD-like"/>
    <property type="match status" value="1"/>
</dbReference>
<dbReference type="PANTHER" id="PTHR12390:SF0">
    <property type="entry name" value="UROPORPHYRINOGEN-III SYNTHASE"/>
    <property type="match status" value="1"/>
</dbReference>
<dbReference type="EMBL" id="KZ680223">
    <property type="protein sequence ID" value="PTB62468.1"/>
    <property type="molecule type" value="Genomic_DNA"/>
</dbReference>
<dbReference type="InterPro" id="IPR039793">
    <property type="entry name" value="UROS/Hem4"/>
</dbReference>
<dbReference type="CDD" id="cd06578">
    <property type="entry name" value="HemD"/>
    <property type="match status" value="1"/>
</dbReference>
<dbReference type="GO" id="GO:0006782">
    <property type="term" value="P:protoporphyrinogen IX biosynthetic process"/>
    <property type="evidence" value="ECO:0007669"/>
    <property type="project" value="UniProtKB-UniPathway"/>
</dbReference>
<proteinExistence type="predicted"/>
<dbReference type="PANTHER" id="PTHR12390">
    <property type="entry name" value="UROPORPHYRINOGEN III SYNTHASE"/>
    <property type="match status" value="1"/>
</dbReference>
<dbReference type="AlphaFoldDB" id="A0A2T4AZQ1"/>
<dbReference type="UniPathway" id="UPA00251">
    <property type="reaction ID" value="UER00320"/>
</dbReference>
<dbReference type="GO" id="GO:0006780">
    <property type="term" value="P:uroporphyrinogen III biosynthetic process"/>
    <property type="evidence" value="ECO:0007669"/>
    <property type="project" value="InterPro"/>
</dbReference>
<gene>
    <name evidence="2" type="ORF">BBK36DRAFT_1172657</name>
</gene>
<dbReference type="FunFam" id="3.40.50.10090:FF:000011">
    <property type="entry name" value="Uroporphyrinogen-III synthase (UroS), putative"/>
    <property type="match status" value="1"/>
</dbReference>
<dbReference type="Proteomes" id="UP000241546">
    <property type="component" value="Unassembled WGS sequence"/>
</dbReference>
<evidence type="ECO:0000259" key="1">
    <source>
        <dbReference type="Pfam" id="PF02602"/>
    </source>
</evidence>
<evidence type="ECO:0000313" key="2">
    <source>
        <dbReference type="EMBL" id="PTB62468.1"/>
    </source>
</evidence>
<keyword evidence="3" id="KW-1185">Reference proteome</keyword>
<organism evidence="2 3">
    <name type="scientific">Trichoderma citrinoviride</name>
    <dbReference type="NCBI Taxonomy" id="58853"/>
    <lineage>
        <taxon>Eukaryota</taxon>
        <taxon>Fungi</taxon>
        <taxon>Dikarya</taxon>
        <taxon>Ascomycota</taxon>
        <taxon>Pezizomycotina</taxon>
        <taxon>Sordariomycetes</taxon>
        <taxon>Hypocreomycetidae</taxon>
        <taxon>Hypocreales</taxon>
        <taxon>Hypocreaceae</taxon>
        <taxon>Trichoderma</taxon>
    </lineage>
</organism>
<dbReference type="GO" id="GO:0004852">
    <property type="term" value="F:uroporphyrinogen-III synthase activity"/>
    <property type="evidence" value="ECO:0007669"/>
    <property type="project" value="InterPro"/>
</dbReference>
<protein>
    <submittedName>
        <fullName evidence="2">Uroporphyrinogen synthase</fullName>
    </submittedName>
</protein>
<sequence length="321" mass="35329">MASLPSSTQPVPVLLLKTRSSPSDAYEDLLSSPANTPSFAPTFVPVLQHKFEEKGINRLRDLLRRKRIGTTPDCDFGGLIFTSQRAVEAFSHVVREDEASKDPSWPHLQHIPIYSVGPATTRALAAVPQDPPLQIFGSHTGNGDALAQFILDHYAQCNNSSNNNNQRLLPPLLFLVGEQRRDIIPRTLTDPSLPPDRRIPVTEEVVYGTGEMPSFPADFASVLDETTRRSASSERWIVVFSPTGCDSMLRGLDLLDPSTGKFAGERRRQDGTFVATIGPTTRNHLVNTFGFEPDVCAETPTPEGVLEGILAFQKKRPEKTT</sequence>
<name>A0A2T4AZQ1_9HYPO</name>
<dbReference type="GeneID" id="36603877"/>
<dbReference type="Pfam" id="PF02602">
    <property type="entry name" value="HEM4"/>
    <property type="match status" value="1"/>
</dbReference>
<dbReference type="InterPro" id="IPR036108">
    <property type="entry name" value="4pyrrol_syn_uPrphyn_synt_sf"/>
</dbReference>
<reference evidence="3" key="1">
    <citation type="submission" date="2016-07" db="EMBL/GenBank/DDBJ databases">
        <title>Multiple horizontal gene transfer events from other fungi enriched the ability of initially mycotrophic Trichoderma (Ascomycota) to feed on dead plant biomass.</title>
        <authorList>
            <consortium name="DOE Joint Genome Institute"/>
            <person name="Atanasova L."/>
            <person name="Chenthamara K."/>
            <person name="Zhang J."/>
            <person name="Grujic M."/>
            <person name="Henrissat B."/>
            <person name="Kuo A."/>
            <person name="Aerts A."/>
            <person name="Salamov A."/>
            <person name="Lipzen A."/>
            <person name="Labutti K."/>
            <person name="Barry K."/>
            <person name="Miao Y."/>
            <person name="Rahimi M.J."/>
            <person name="Shen Q."/>
            <person name="Grigoriev I.V."/>
            <person name="Kubicek C.P."/>
            <person name="Druzhinina I.S."/>
        </authorList>
    </citation>
    <scope>NUCLEOTIDE SEQUENCE [LARGE SCALE GENOMIC DNA]</scope>
    <source>
        <strain evidence="3">TUCIM 6016</strain>
    </source>
</reference>
<dbReference type="GO" id="GO:0005829">
    <property type="term" value="C:cytosol"/>
    <property type="evidence" value="ECO:0007669"/>
    <property type="project" value="TreeGrafter"/>
</dbReference>
<dbReference type="Gene3D" id="3.40.50.10090">
    <property type="match status" value="2"/>
</dbReference>
<evidence type="ECO:0000313" key="3">
    <source>
        <dbReference type="Proteomes" id="UP000241546"/>
    </source>
</evidence>